<keyword evidence="6" id="KW-1185">Reference proteome</keyword>
<keyword evidence="5" id="KW-0645">Protease</keyword>
<dbReference type="SUPFAM" id="SSF55031">
    <property type="entry name" value="Bacterial exopeptidase dimerisation domain"/>
    <property type="match status" value="1"/>
</dbReference>
<dbReference type="GO" id="GO:0046872">
    <property type="term" value="F:metal ion binding"/>
    <property type="evidence" value="ECO:0007669"/>
    <property type="project" value="UniProtKB-KW"/>
</dbReference>
<evidence type="ECO:0000259" key="4">
    <source>
        <dbReference type="Pfam" id="PF07687"/>
    </source>
</evidence>
<dbReference type="PANTHER" id="PTHR43808">
    <property type="entry name" value="ACETYLORNITHINE DEACETYLASE"/>
    <property type="match status" value="1"/>
</dbReference>
<dbReference type="PANTHER" id="PTHR43808:SF9">
    <property type="entry name" value="BLL0789 PROTEIN"/>
    <property type="match status" value="1"/>
</dbReference>
<organism evidence="5 6">
    <name type="scientific">Poriferisphaera corsica</name>
    <dbReference type="NCBI Taxonomy" id="2528020"/>
    <lineage>
        <taxon>Bacteria</taxon>
        <taxon>Pseudomonadati</taxon>
        <taxon>Planctomycetota</taxon>
        <taxon>Phycisphaerae</taxon>
        <taxon>Phycisphaerales</taxon>
        <taxon>Phycisphaeraceae</taxon>
        <taxon>Poriferisphaera</taxon>
    </lineage>
</organism>
<dbReference type="AlphaFoldDB" id="A0A517YYZ7"/>
<dbReference type="OrthoDB" id="9783294at2"/>
<proteinExistence type="predicted"/>
<dbReference type="Proteomes" id="UP000317369">
    <property type="component" value="Chromosome"/>
</dbReference>
<dbReference type="InterPro" id="IPR002933">
    <property type="entry name" value="Peptidase_M20"/>
</dbReference>
<gene>
    <name evidence="5" type="primary">cpg2</name>
    <name evidence="5" type="ORF">KS4_35300</name>
</gene>
<dbReference type="InterPro" id="IPR036264">
    <property type="entry name" value="Bact_exopeptidase_dim_dom"/>
</dbReference>
<dbReference type="Pfam" id="PF01546">
    <property type="entry name" value="Peptidase_M20"/>
    <property type="match status" value="1"/>
</dbReference>
<feature type="active site" evidence="3">
    <location>
        <position position="102"/>
    </location>
</feature>
<evidence type="ECO:0000313" key="6">
    <source>
        <dbReference type="Proteomes" id="UP000317369"/>
    </source>
</evidence>
<name>A0A517YYZ7_9BACT</name>
<reference evidence="5 6" key="1">
    <citation type="submission" date="2019-02" db="EMBL/GenBank/DDBJ databases">
        <title>Deep-cultivation of Planctomycetes and their phenomic and genomic characterization uncovers novel biology.</title>
        <authorList>
            <person name="Wiegand S."/>
            <person name="Jogler M."/>
            <person name="Boedeker C."/>
            <person name="Pinto D."/>
            <person name="Vollmers J."/>
            <person name="Rivas-Marin E."/>
            <person name="Kohn T."/>
            <person name="Peeters S.H."/>
            <person name="Heuer A."/>
            <person name="Rast P."/>
            <person name="Oberbeckmann S."/>
            <person name="Bunk B."/>
            <person name="Jeske O."/>
            <person name="Meyerdierks A."/>
            <person name="Storesund J.E."/>
            <person name="Kallscheuer N."/>
            <person name="Luecker S."/>
            <person name="Lage O.M."/>
            <person name="Pohl T."/>
            <person name="Merkel B.J."/>
            <person name="Hornburger P."/>
            <person name="Mueller R.-W."/>
            <person name="Bruemmer F."/>
            <person name="Labrenz M."/>
            <person name="Spormann A.M."/>
            <person name="Op den Camp H."/>
            <person name="Overmann J."/>
            <person name="Amann R."/>
            <person name="Jetten M.S.M."/>
            <person name="Mascher T."/>
            <person name="Medema M.H."/>
            <person name="Devos D.P."/>
            <person name="Kaster A.-K."/>
            <person name="Ovreas L."/>
            <person name="Rohde M."/>
            <person name="Galperin M.Y."/>
            <person name="Jogler C."/>
        </authorList>
    </citation>
    <scope>NUCLEOTIDE SEQUENCE [LARGE SCALE GENOMIC DNA]</scope>
    <source>
        <strain evidence="5 6">KS4</strain>
    </source>
</reference>
<dbReference type="InterPro" id="IPR050072">
    <property type="entry name" value="Peptidase_M20A"/>
</dbReference>
<dbReference type="SUPFAM" id="SSF53187">
    <property type="entry name" value="Zn-dependent exopeptidases"/>
    <property type="match status" value="1"/>
</dbReference>
<protein>
    <submittedName>
        <fullName evidence="5">Carboxypeptidase G2</fullName>
        <ecNumber evidence="5">3.4.17.11</ecNumber>
    </submittedName>
</protein>
<dbReference type="GO" id="GO:0004180">
    <property type="term" value="F:carboxypeptidase activity"/>
    <property type="evidence" value="ECO:0007669"/>
    <property type="project" value="UniProtKB-KW"/>
</dbReference>
<evidence type="ECO:0000313" key="5">
    <source>
        <dbReference type="EMBL" id="QDU35448.1"/>
    </source>
</evidence>
<dbReference type="NCBIfam" id="NF005602">
    <property type="entry name" value="PRK07338.1"/>
    <property type="match status" value="1"/>
</dbReference>
<keyword evidence="5" id="KW-0121">Carboxypeptidase</keyword>
<accession>A0A517YYZ7</accession>
<dbReference type="RefSeq" id="WP_145080821.1">
    <property type="nucleotide sequence ID" value="NZ_CP036425.1"/>
</dbReference>
<dbReference type="EC" id="3.4.17.11" evidence="5"/>
<sequence>MNALESNTAQWIDSQQQSMVQQLCALAEINSHTYNIPGINAVAELVTQFAAPLELEASTLAPKPIPNIDSDGNFTQTPVAPILKFTKRPNAPIQALLMIHLDTVYPADHPFQSLTWIDDNTLNGPGVLDAKGGIITMLTALQAFEQSPHAQNLGYTILFNTDEEVGSLGSVDHIHQHAKQADFALVYEPSLPNGHLVSTRKGSGNFSVVIHGQAAHAGRDFFAGQNALSQAAKLATQLETLINPQNETTLNIGYIHGGGPVNVVPDKAVLKFNARIHELETQNQLTAQIDHLIEQINQTPGFSATLHGSFYNPPKQQTTALAQMMHDIQTLAKQLNIDVQYQSSGGVCDGNKIAAVGTPVIDTLGPTGNHMHNTKEFVLINTLPQRAKLSAAILAAYASQQLPCPQ</sequence>
<keyword evidence="2 5" id="KW-0378">Hydrolase</keyword>
<dbReference type="InterPro" id="IPR017150">
    <property type="entry name" value="Pept_M20_glutamate_carboxypep"/>
</dbReference>
<dbReference type="Gene3D" id="3.40.630.10">
    <property type="entry name" value="Zn peptidases"/>
    <property type="match status" value="1"/>
</dbReference>
<evidence type="ECO:0000256" key="2">
    <source>
        <dbReference type="ARBA" id="ARBA00022801"/>
    </source>
</evidence>
<dbReference type="Gene3D" id="3.30.70.360">
    <property type="match status" value="1"/>
</dbReference>
<dbReference type="InterPro" id="IPR011650">
    <property type="entry name" value="Peptidase_M20_dimer"/>
</dbReference>
<keyword evidence="1" id="KW-0479">Metal-binding</keyword>
<dbReference type="PIRSF" id="PIRSF037238">
    <property type="entry name" value="Carboxypeptidase_G2"/>
    <property type="match status" value="1"/>
</dbReference>
<feature type="domain" description="Peptidase M20 dimerisation" evidence="4">
    <location>
        <begin position="199"/>
        <end position="296"/>
    </location>
</feature>
<dbReference type="Pfam" id="PF07687">
    <property type="entry name" value="M20_dimer"/>
    <property type="match status" value="1"/>
</dbReference>
<evidence type="ECO:0000256" key="1">
    <source>
        <dbReference type="ARBA" id="ARBA00022723"/>
    </source>
</evidence>
<evidence type="ECO:0000256" key="3">
    <source>
        <dbReference type="PIRSR" id="PIRSR037238-1"/>
    </source>
</evidence>
<feature type="active site" description="Proton acceptor" evidence="3">
    <location>
        <position position="163"/>
    </location>
</feature>
<dbReference type="EMBL" id="CP036425">
    <property type="protein sequence ID" value="QDU35448.1"/>
    <property type="molecule type" value="Genomic_DNA"/>
</dbReference>
<dbReference type="KEGG" id="pcor:KS4_35300"/>